<proteinExistence type="predicted"/>
<dbReference type="InterPro" id="IPR036423">
    <property type="entry name" value="SOD-like_Cu/Zn_dom_sf"/>
</dbReference>
<gene>
    <name evidence="2" type="ORF">SI7747_10013700</name>
</gene>
<protein>
    <recommendedName>
        <fullName evidence="1">Superoxide dismutase copper/zinc binding domain-containing protein</fullName>
    </recommendedName>
</protein>
<dbReference type="InterPro" id="IPR001424">
    <property type="entry name" value="SOD_Cu_Zn_dom"/>
</dbReference>
<sequence length="86" mass="9508">MVNSSFRRVSLTNRPHLNPLNKQYGALSDEIRHAGDLGNIVADQNDEKNAWRVSDECLNGGYELNKATRNARARIGCSIIGIQLAV</sequence>
<evidence type="ECO:0000313" key="2">
    <source>
        <dbReference type="EMBL" id="CAA2628052.1"/>
    </source>
</evidence>
<organism evidence="2">
    <name type="scientific">Spirodela intermedia</name>
    <name type="common">Intermediate duckweed</name>
    <dbReference type="NCBI Taxonomy" id="51605"/>
    <lineage>
        <taxon>Eukaryota</taxon>
        <taxon>Viridiplantae</taxon>
        <taxon>Streptophyta</taxon>
        <taxon>Embryophyta</taxon>
        <taxon>Tracheophyta</taxon>
        <taxon>Spermatophyta</taxon>
        <taxon>Magnoliopsida</taxon>
        <taxon>Liliopsida</taxon>
        <taxon>Araceae</taxon>
        <taxon>Lemnoideae</taxon>
        <taxon>Spirodela</taxon>
    </lineage>
</organism>
<dbReference type="EMBL" id="LR743597">
    <property type="protein sequence ID" value="CAA2628052.1"/>
    <property type="molecule type" value="Genomic_DNA"/>
</dbReference>
<dbReference type="Gene3D" id="2.60.40.200">
    <property type="entry name" value="Superoxide dismutase, copper/zinc binding domain"/>
    <property type="match status" value="1"/>
</dbReference>
<feature type="domain" description="Superoxide dismutase copper/zinc binding" evidence="1">
    <location>
        <begin position="14"/>
        <end position="50"/>
    </location>
</feature>
<dbReference type="SUPFAM" id="SSF49329">
    <property type="entry name" value="Cu,Zn superoxide dismutase-like"/>
    <property type="match status" value="1"/>
</dbReference>
<keyword evidence="3" id="KW-1185">Reference proteome</keyword>
<dbReference type="Pfam" id="PF00080">
    <property type="entry name" value="Sod_Cu"/>
    <property type="match status" value="1"/>
</dbReference>
<dbReference type="EMBL" id="CACRZD030000010">
    <property type="protein sequence ID" value="CAA6667307.1"/>
    <property type="molecule type" value="Genomic_DNA"/>
</dbReference>
<accession>A0A7I8JAW8</accession>
<name>A0A7I8JAW8_SPIIN</name>
<dbReference type="Proteomes" id="UP001189122">
    <property type="component" value="Unassembled WGS sequence"/>
</dbReference>
<evidence type="ECO:0000259" key="1">
    <source>
        <dbReference type="Pfam" id="PF00080"/>
    </source>
</evidence>
<reference evidence="2 3" key="1">
    <citation type="submission" date="2019-12" db="EMBL/GenBank/DDBJ databases">
        <authorList>
            <person name="Scholz U."/>
            <person name="Mascher M."/>
            <person name="Fiebig A."/>
        </authorList>
    </citation>
    <scope>NUCLEOTIDE SEQUENCE</scope>
</reference>
<dbReference type="AlphaFoldDB" id="A0A7I8JAW8"/>
<evidence type="ECO:0000313" key="3">
    <source>
        <dbReference type="Proteomes" id="UP001189122"/>
    </source>
</evidence>
<dbReference type="GO" id="GO:0006801">
    <property type="term" value="P:superoxide metabolic process"/>
    <property type="evidence" value="ECO:0007669"/>
    <property type="project" value="InterPro"/>
</dbReference>
<dbReference type="GO" id="GO:0046872">
    <property type="term" value="F:metal ion binding"/>
    <property type="evidence" value="ECO:0007669"/>
    <property type="project" value="InterPro"/>
</dbReference>